<comment type="subcellular location">
    <subcellularLocation>
        <location evidence="3">Cytoplasm</location>
    </subcellularLocation>
</comment>
<reference evidence="5 6" key="1">
    <citation type="submission" date="2024-07" db="EMBL/GenBank/DDBJ databases">
        <title>Draft Genome Sequence of Ferrimicrobium acidiphilum Strain YE2023, Isolated from a Pulp of Bioleach Reactor.</title>
        <authorList>
            <person name="Elkina Y.A."/>
            <person name="Bulaeva A.G."/>
            <person name="Beletsky A.V."/>
            <person name="Mardanov A.V."/>
        </authorList>
    </citation>
    <scope>NUCLEOTIDE SEQUENCE [LARGE SCALE GENOMIC DNA]</scope>
    <source>
        <strain evidence="5 6">YE2023</strain>
    </source>
</reference>
<comment type="caution">
    <text evidence="5">The sequence shown here is derived from an EMBL/GenBank/DDBJ whole genome shotgun (WGS) entry which is preliminary data.</text>
</comment>
<dbReference type="Proteomes" id="UP001560267">
    <property type="component" value="Unassembled WGS sequence"/>
</dbReference>
<comment type="similarity">
    <text evidence="3">Belongs to the CoaE family.</text>
</comment>
<dbReference type="PROSITE" id="PS51219">
    <property type="entry name" value="DPCK"/>
    <property type="match status" value="1"/>
</dbReference>
<proteinExistence type="inferred from homology"/>
<dbReference type="PANTHER" id="PTHR10695:SF46">
    <property type="entry name" value="BIFUNCTIONAL COENZYME A SYNTHASE-RELATED"/>
    <property type="match status" value="1"/>
</dbReference>
<sequence>MARRPSTARVIAVTGTIGSGKSAVLGLFAEAGLATLSADAIAREVVAPGTEGFRAVVAAFGPEIVDERGELDRGRLGTVVFSDEAKRTVLNALTHPRIRARLIELTQALLAEGNAVVVIEIPLLTPTALSEYGIDDVIIVCAPEAVALDRLVRLRGLDPDDASARLRAQVGEGIGHLPARWRVVNDGDLATLRAQVEAILEDIKEP</sequence>
<keyword evidence="3" id="KW-0963">Cytoplasm</keyword>
<evidence type="ECO:0000256" key="3">
    <source>
        <dbReference type="HAMAP-Rule" id="MF_00376"/>
    </source>
</evidence>
<keyword evidence="6" id="KW-1185">Reference proteome</keyword>
<dbReference type="Pfam" id="PF01121">
    <property type="entry name" value="CoaE"/>
    <property type="match status" value="1"/>
</dbReference>
<dbReference type="PANTHER" id="PTHR10695">
    <property type="entry name" value="DEPHOSPHO-COA KINASE-RELATED"/>
    <property type="match status" value="1"/>
</dbReference>
<dbReference type="SUPFAM" id="SSF52540">
    <property type="entry name" value="P-loop containing nucleoside triphosphate hydrolases"/>
    <property type="match status" value="1"/>
</dbReference>
<dbReference type="NCBIfam" id="TIGR00152">
    <property type="entry name" value="dephospho-CoA kinase"/>
    <property type="match status" value="1"/>
</dbReference>
<organism evidence="5 6">
    <name type="scientific">Ferrimicrobium acidiphilum</name>
    <dbReference type="NCBI Taxonomy" id="121039"/>
    <lineage>
        <taxon>Bacteria</taxon>
        <taxon>Bacillati</taxon>
        <taxon>Actinomycetota</taxon>
        <taxon>Acidimicrobiia</taxon>
        <taxon>Acidimicrobiales</taxon>
        <taxon>Acidimicrobiaceae</taxon>
        <taxon>Ferrimicrobium</taxon>
    </lineage>
</organism>
<name>A0ABV3Y1T9_9ACTN</name>
<dbReference type="InterPro" id="IPR001977">
    <property type="entry name" value="Depp_CoAkinase"/>
</dbReference>
<gene>
    <name evidence="3 5" type="primary">coaE</name>
    <name evidence="5" type="ORF">AB6A68_03605</name>
</gene>
<dbReference type="GO" id="GO:0004140">
    <property type="term" value="F:dephospho-CoA kinase activity"/>
    <property type="evidence" value="ECO:0007669"/>
    <property type="project" value="UniProtKB-EC"/>
</dbReference>
<keyword evidence="2 3" id="KW-0067">ATP-binding</keyword>
<dbReference type="HAMAP" id="MF_00376">
    <property type="entry name" value="Dephospho_CoA_kinase"/>
    <property type="match status" value="1"/>
</dbReference>
<dbReference type="RefSeq" id="WP_298382497.1">
    <property type="nucleotide sequence ID" value="NZ_JBFSHR010000008.1"/>
</dbReference>
<feature type="binding site" evidence="3">
    <location>
        <begin position="18"/>
        <end position="23"/>
    </location>
    <ligand>
        <name>ATP</name>
        <dbReference type="ChEBI" id="CHEBI:30616"/>
    </ligand>
</feature>
<dbReference type="Gene3D" id="3.40.50.300">
    <property type="entry name" value="P-loop containing nucleotide triphosphate hydrolases"/>
    <property type="match status" value="1"/>
</dbReference>
<evidence type="ECO:0000256" key="1">
    <source>
        <dbReference type="ARBA" id="ARBA00022741"/>
    </source>
</evidence>
<comment type="pathway">
    <text evidence="3">Cofactor biosynthesis; coenzyme A biosynthesis; CoA from (R)-pantothenate: step 5/5.</text>
</comment>
<keyword evidence="3 5" id="KW-0418">Kinase</keyword>
<dbReference type="EMBL" id="JBFSHR010000008">
    <property type="protein sequence ID" value="MEX6428921.1"/>
    <property type="molecule type" value="Genomic_DNA"/>
</dbReference>
<keyword evidence="3 5" id="KW-0808">Transferase</keyword>
<evidence type="ECO:0000313" key="6">
    <source>
        <dbReference type="Proteomes" id="UP001560267"/>
    </source>
</evidence>
<comment type="catalytic activity">
    <reaction evidence="3">
        <text>3'-dephospho-CoA + ATP = ADP + CoA + H(+)</text>
        <dbReference type="Rhea" id="RHEA:18245"/>
        <dbReference type="ChEBI" id="CHEBI:15378"/>
        <dbReference type="ChEBI" id="CHEBI:30616"/>
        <dbReference type="ChEBI" id="CHEBI:57287"/>
        <dbReference type="ChEBI" id="CHEBI:57328"/>
        <dbReference type="ChEBI" id="CHEBI:456216"/>
        <dbReference type="EC" id="2.7.1.24"/>
    </reaction>
</comment>
<keyword evidence="1 3" id="KW-0547">Nucleotide-binding</keyword>
<evidence type="ECO:0000256" key="4">
    <source>
        <dbReference type="NCBIfam" id="TIGR00152"/>
    </source>
</evidence>
<protein>
    <recommendedName>
        <fullName evidence="3 4">Dephospho-CoA kinase</fullName>
        <ecNumber evidence="3 4">2.7.1.24</ecNumber>
    </recommendedName>
    <alternativeName>
        <fullName evidence="3">Dephosphocoenzyme A kinase</fullName>
    </alternativeName>
</protein>
<keyword evidence="3" id="KW-0173">Coenzyme A biosynthesis</keyword>
<dbReference type="InterPro" id="IPR027417">
    <property type="entry name" value="P-loop_NTPase"/>
</dbReference>
<evidence type="ECO:0000313" key="5">
    <source>
        <dbReference type="EMBL" id="MEX6428921.1"/>
    </source>
</evidence>
<dbReference type="EC" id="2.7.1.24" evidence="3 4"/>
<accession>A0ABV3Y1T9</accession>
<dbReference type="CDD" id="cd02022">
    <property type="entry name" value="DPCK"/>
    <property type="match status" value="1"/>
</dbReference>
<evidence type="ECO:0000256" key="2">
    <source>
        <dbReference type="ARBA" id="ARBA00022840"/>
    </source>
</evidence>
<comment type="function">
    <text evidence="3">Catalyzes the phosphorylation of the 3'-hydroxyl group of dephosphocoenzyme A to form coenzyme A.</text>
</comment>